<dbReference type="EMBL" id="FQUQ01000004">
    <property type="protein sequence ID" value="SHG20311.1"/>
    <property type="molecule type" value="Genomic_DNA"/>
</dbReference>
<keyword evidence="2" id="KW-1185">Reference proteome</keyword>
<protein>
    <submittedName>
        <fullName evidence="1">Uncharacterized protein</fullName>
    </submittedName>
</protein>
<proteinExistence type="predicted"/>
<sequence>MSPHNCNEKIKQKELRETMKGCAYVCIDNFKRMRNFLAGGNQTLKLEEHMRYLDVLTSEYIHILISELYKSSKDH</sequence>
<evidence type="ECO:0000313" key="2">
    <source>
        <dbReference type="Proteomes" id="UP000184287"/>
    </source>
</evidence>
<evidence type="ECO:0000313" key="1">
    <source>
        <dbReference type="EMBL" id="SHG20311.1"/>
    </source>
</evidence>
<reference evidence="2" key="1">
    <citation type="submission" date="2016-11" db="EMBL/GenBank/DDBJ databases">
        <authorList>
            <person name="Varghese N."/>
            <person name="Submissions S."/>
        </authorList>
    </citation>
    <scope>NUCLEOTIDE SEQUENCE [LARGE SCALE GENOMIC DNA]</scope>
    <source>
        <strain evidence="2">DSM 16990</strain>
    </source>
</reference>
<dbReference type="STRING" id="288992.SAMN04488522_104848"/>
<dbReference type="AlphaFoldDB" id="A0A1M5HWG9"/>
<name>A0A1M5HWG9_9SPHI</name>
<dbReference type="Proteomes" id="UP000184287">
    <property type="component" value="Unassembled WGS sequence"/>
</dbReference>
<organism evidence="1 2">
    <name type="scientific">Pedobacter caeni</name>
    <dbReference type="NCBI Taxonomy" id="288992"/>
    <lineage>
        <taxon>Bacteria</taxon>
        <taxon>Pseudomonadati</taxon>
        <taxon>Bacteroidota</taxon>
        <taxon>Sphingobacteriia</taxon>
        <taxon>Sphingobacteriales</taxon>
        <taxon>Sphingobacteriaceae</taxon>
        <taxon>Pedobacter</taxon>
    </lineage>
</organism>
<accession>A0A1M5HWG9</accession>
<gene>
    <name evidence="1" type="ORF">SAMN04488522_104848</name>
</gene>